<comment type="cofactor">
    <cofactor evidence="1">
        <name>pantetheine 4'-phosphate</name>
        <dbReference type="ChEBI" id="CHEBI:47942"/>
    </cofactor>
</comment>
<dbReference type="GO" id="GO:0009366">
    <property type="term" value="C:enterobactin synthetase complex"/>
    <property type="evidence" value="ECO:0007669"/>
    <property type="project" value="TreeGrafter"/>
</dbReference>
<proteinExistence type="predicted"/>
<feature type="domain" description="Carrier" evidence="4">
    <location>
        <begin position="426"/>
        <end position="501"/>
    </location>
</feature>
<dbReference type="CDD" id="cd19531">
    <property type="entry name" value="LCL_NRPS-like"/>
    <property type="match status" value="1"/>
</dbReference>
<evidence type="ECO:0000256" key="2">
    <source>
        <dbReference type="ARBA" id="ARBA00022450"/>
    </source>
</evidence>
<dbReference type="AlphaFoldDB" id="A0A084T0D4"/>
<keyword evidence="3" id="KW-0597">Phosphoprotein</keyword>
<gene>
    <name evidence="5" type="ORF">Q664_04385</name>
</gene>
<evidence type="ECO:0000259" key="4">
    <source>
        <dbReference type="PROSITE" id="PS50075"/>
    </source>
</evidence>
<dbReference type="InterPro" id="IPR006162">
    <property type="entry name" value="Ppantetheine_attach_site"/>
</dbReference>
<dbReference type="EMBL" id="JPMI01000025">
    <property type="protein sequence ID" value="KFA94169.1"/>
    <property type="molecule type" value="Genomic_DNA"/>
</dbReference>
<dbReference type="InterPro" id="IPR029058">
    <property type="entry name" value="AB_hydrolase_fold"/>
</dbReference>
<dbReference type="Gene3D" id="3.30.559.30">
    <property type="entry name" value="Nonribosomal peptide synthetase, condensation domain"/>
    <property type="match status" value="1"/>
</dbReference>
<name>A0A084T0D4_9BACT</name>
<evidence type="ECO:0000313" key="6">
    <source>
        <dbReference type="Proteomes" id="UP000028547"/>
    </source>
</evidence>
<dbReference type="Pfam" id="PF00668">
    <property type="entry name" value="Condensation"/>
    <property type="match status" value="1"/>
</dbReference>
<dbReference type="PANTHER" id="PTHR45527:SF1">
    <property type="entry name" value="FATTY ACID SYNTHASE"/>
    <property type="match status" value="1"/>
</dbReference>
<dbReference type="Gene3D" id="3.40.50.1820">
    <property type="entry name" value="alpha/beta hydrolase"/>
    <property type="match status" value="1"/>
</dbReference>
<dbReference type="SUPFAM" id="SSF52777">
    <property type="entry name" value="CoA-dependent acyltransferases"/>
    <property type="match status" value="2"/>
</dbReference>
<evidence type="ECO:0000256" key="1">
    <source>
        <dbReference type="ARBA" id="ARBA00001957"/>
    </source>
</evidence>
<dbReference type="RefSeq" id="WP_043390068.1">
    <property type="nucleotide sequence ID" value="NZ_JPMI01000025.1"/>
</dbReference>
<dbReference type="GO" id="GO:0047527">
    <property type="term" value="F:2,3-dihydroxybenzoate-serine ligase activity"/>
    <property type="evidence" value="ECO:0007669"/>
    <property type="project" value="TreeGrafter"/>
</dbReference>
<dbReference type="Proteomes" id="UP000028547">
    <property type="component" value="Unassembled WGS sequence"/>
</dbReference>
<dbReference type="SUPFAM" id="SSF47336">
    <property type="entry name" value="ACP-like"/>
    <property type="match status" value="1"/>
</dbReference>
<evidence type="ECO:0000313" key="5">
    <source>
        <dbReference type="EMBL" id="KFA94169.1"/>
    </source>
</evidence>
<dbReference type="InterPro" id="IPR001242">
    <property type="entry name" value="Condensation_dom"/>
</dbReference>
<keyword evidence="2" id="KW-0596">Phosphopantetheine</keyword>
<dbReference type="PROSITE" id="PS50075">
    <property type="entry name" value="CARRIER"/>
    <property type="match status" value="1"/>
</dbReference>
<organism evidence="5 6">
    <name type="scientific">Archangium violaceum Cb vi76</name>
    <dbReference type="NCBI Taxonomy" id="1406225"/>
    <lineage>
        <taxon>Bacteria</taxon>
        <taxon>Pseudomonadati</taxon>
        <taxon>Myxococcota</taxon>
        <taxon>Myxococcia</taxon>
        <taxon>Myxococcales</taxon>
        <taxon>Cystobacterineae</taxon>
        <taxon>Archangiaceae</taxon>
        <taxon>Archangium</taxon>
    </lineage>
</organism>
<reference evidence="5 6" key="1">
    <citation type="submission" date="2014-07" db="EMBL/GenBank/DDBJ databases">
        <title>Draft Genome Sequence of Gephyronic Acid Producer, Cystobacter violaceus Strain Cb vi76.</title>
        <authorList>
            <person name="Stevens D.C."/>
            <person name="Young J."/>
            <person name="Carmichael R."/>
            <person name="Tan J."/>
            <person name="Taylor R.E."/>
        </authorList>
    </citation>
    <scope>NUCLEOTIDE SEQUENCE [LARGE SCALE GENOMIC DNA]</scope>
    <source>
        <strain evidence="5 6">Cb vi76</strain>
    </source>
</reference>
<comment type="caution">
    <text evidence="5">The sequence shown here is derived from an EMBL/GenBank/DDBJ whole genome shotgun (WGS) entry which is preliminary data.</text>
</comment>
<accession>A0A084T0D4</accession>
<dbReference type="InterPro" id="IPR009081">
    <property type="entry name" value="PP-bd_ACP"/>
</dbReference>
<sequence length="504" mass="55072">MTAVFPMSFAQQRLCFLHWLDPSGFAQSSARCFRITGPLDTAAVRVAVDMLVARHEALRTVFPLGAHQHVLPEGCGHVRVLDVPDESEALRQADAVVSQPFDLEHGPLLRLTVLRQAPETHYLVLSMHLLVADGCSLQVFFEELAIAYRAAVTGEPVVLPELPVQYVDWAAWQREQLTGQRRAELSRWWRQQLSGLPLVLDLVPPRRAQGRGRRMHRALPSEVVTAVHAFARSERQTVFTVLAAACGAVLGHRAHRPQVLLGLAVANREPPELERVLGFFVNTVALRVDLSGDPTFRELLARVATTLAASYAHKDLPFEQLVAELAPPRDPTRSPIVQVNFAYHPVGTAGVLALHGCSVTEHPRDFATAKFELTLRVEETGSGAGIVWAEFDESVFDTGFIDSLLSAYESVLRAVAPDVPVSRLLPASSATERALTRIFADVLGLESVGPHDDFFRLGGHSLQLIDVAVRVRAELGRHIGLRDLYATPTAAGAAALLAQPGASR</sequence>
<evidence type="ECO:0000256" key="3">
    <source>
        <dbReference type="ARBA" id="ARBA00022553"/>
    </source>
</evidence>
<dbReference type="GO" id="GO:0005829">
    <property type="term" value="C:cytosol"/>
    <property type="evidence" value="ECO:0007669"/>
    <property type="project" value="TreeGrafter"/>
</dbReference>
<dbReference type="InterPro" id="IPR036736">
    <property type="entry name" value="ACP-like_sf"/>
</dbReference>
<dbReference type="GO" id="GO:0031177">
    <property type="term" value="F:phosphopantetheine binding"/>
    <property type="evidence" value="ECO:0007669"/>
    <property type="project" value="TreeGrafter"/>
</dbReference>
<dbReference type="PROSITE" id="PS00012">
    <property type="entry name" value="PHOSPHOPANTETHEINE"/>
    <property type="match status" value="1"/>
</dbReference>
<protein>
    <recommendedName>
        <fullName evidence="4">Carrier domain-containing protein</fullName>
    </recommendedName>
</protein>
<dbReference type="InterPro" id="IPR023213">
    <property type="entry name" value="CAT-like_dom_sf"/>
</dbReference>
<dbReference type="GO" id="GO:0043041">
    <property type="term" value="P:amino acid activation for nonribosomal peptide biosynthetic process"/>
    <property type="evidence" value="ECO:0007669"/>
    <property type="project" value="TreeGrafter"/>
</dbReference>
<dbReference type="GO" id="GO:0009239">
    <property type="term" value="P:enterobactin biosynthetic process"/>
    <property type="evidence" value="ECO:0007669"/>
    <property type="project" value="TreeGrafter"/>
</dbReference>
<dbReference type="Gene3D" id="3.30.559.10">
    <property type="entry name" value="Chloramphenicol acetyltransferase-like domain"/>
    <property type="match status" value="1"/>
</dbReference>
<dbReference type="PANTHER" id="PTHR45527">
    <property type="entry name" value="NONRIBOSOMAL PEPTIDE SYNTHETASE"/>
    <property type="match status" value="1"/>
</dbReference>